<gene>
    <name evidence="3" type="ORF">JFN87_15575</name>
</gene>
<reference evidence="3" key="1">
    <citation type="submission" date="2021-03" db="EMBL/GenBank/DDBJ databases">
        <title>Whole genome sequence of Streptomyces bomunensis MMS17-BM035.</title>
        <authorList>
            <person name="Lee J.H."/>
        </authorList>
    </citation>
    <scope>NUCLEOTIDE SEQUENCE</scope>
    <source>
        <strain evidence="3">MMS17-BM035</strain>
    </source>
</reference>
<comment type="caution">
    <text evidence="3">The sequence shown here is derived from an EMBL/GenBank/DDBJ whole genome shotgun (WGS) entry which is preliminary data.</text>
</comment>
<dbReference type="Pfam" id="PF01839">
    <property type="entry name" value="FG-GAP"/>
    <property type="match status" value="1"/>
</dbReference>
<name>A0A940M9R9_9ACTN</name>
<evidence type="ECO:0000313" key="4">
    <source>
        <dbReference type="Proteomes" id="UP000670475"/>
    </source>
</evidence>
<dbReference type="AlphaFoldDB" id="A0A940M9R9"/>
<feature type="compositionally biased region" description="Basic residues" evidence="2">
    <location>
        <begin position="41"/>
        <end position="52"/>
    </location>
</feature>
<evidence type="ECO:0000313" key="3">
    <source>
        <dbReference type="EMBL" id="MBP0458909.1"/>
    </source>
</evidence>
<sequence length="84" mass="9047">MRAVAAGDLNGDGHDDLVALEYTGEGAYATALYTAGASRAPRGRRQRRRVVRTGHGGGARSGRGAGRRPQGHQRPRRRVTRPSR</sequence>
<feature type="compositionally biased region" description="Gly residues" evidence="2">
    <location>
        <begin position="54"/>
        <end position="64"/>
    </location>
</feature>
<dbReference type="EMBL" id="JAGIQL010000055">
    <property type="protein sequence ID" value="MBP0458909.1"/>
    <property type="molecule type" value="Genomic_DNA"/>
</dbReference>
<protein>
    <submittedName>
        <fullName evidence="3">FG-GAP repeat protein</fullName>
    </submittedName>
</protein>
<feature type="region of interest" description="Disordered" evidence="2">
    <location>
        <begin position="36"/>
        <end position="84"/>
    </location>
</feature>
<feature type="compositionally biased region" description="Basic residues" evidence="2">
    <location>
        <begin position="65"/>
        <end position="84"/>
    </location>
</feature>
<dbReference type="InterPro" id="IPR028994">
    <property type="entry name" value="Integrin_alpha_N"/>
</dbReference>
<dbReference type="RefSeq" id="WP_209340657.1">
    <property type="nucleotide sequence ID" value="NZ_JAGIQL010000055.1"/>
</dbReference>
<dbReference type="InterPro" id="IPR013517">
    <property type="entry name" value="FG-GAP"/>
</dbReference>
<accession>A0A940M9R9</accession>
<evidence type="ECO:0000256" key="1">
    <source>
        <dbReference type="ARBA" id="ARBA00022729"/>
    </source>
</evidence>
<dbReference type="Proteomes" id="UP000670475">
    <property type="component" value="Unassembled WGS sequence"/>
</dbReference>
<keyword evidence="1" id="KW-0732">Signal</keyword>
<organism evidence="3 4">
    <name type="scientific">Streptomyces montanisoli</name>
    <dbReference type="NCBI Taxonomy" id="2798581"/>
    <lineage>
        <taxon>Bacteria</taxon>
        <taxon>Bacillati</taxon>
        <taxon>Actinomycetota</taxon>
        <taxon>Actinomycetes</taxon>
        <taxon>Kitasatosporales</taxon>
        <taxon>Streptomycetaceae</taxon>
        <taxon>Streptomyces</taxon>
    </lineage>
</organism>
<evidence type="ECO:0000256" key="2">
    <source>
        <dbReference type="SAM" id="MobiDB-lite"/>
    </source>
</evidence>
<keyword evidence="4" id="KW-1185">Reference proteome</keyword>
<dbReference type="SUPFAM" id="SSF69318">
    <property type="entry name" value="Integrin alpha N-terminal domain"/>
    <property type="match status" value="1"/>
</dbReference>
<proteinExistence type="predicted"/>